<dbReference type="STRING" id="1210090.GCA_001613185_03154"/>
<dbReference type="Pfam" id="PF09299">
    <property type="entry name" value="Mu-transpos_C"/>
    <property type="match status" value="1"/>
</dbReference>
<dbReference type="Proteomes" id="UP000252586">
    <property type="component" value="Unassembled WGS sequence"/>
</dbReference>
<sequence>MVDAAGRALRRAAVDRLAVLDQYGDLTSEHVRLTAQTLGVAERTVWRWVAARRAATPMVHERERFRLDQQLRIRLAYWRGNASALHRELREQERNGGPPAPSLSTLHRAIRLDVSPGDRAGLRAGERERRRFDVFLKRPSTYRNAEWEADHVEAAVEVDVGDRLVKPWVTWFVDRQHCVIMGAAVTPRYPNREAILAALRASILRTPPYGPAGGLPTLVRIDQGKDFLSGTVQEALGAFAVRVVDLPGYTPHLKGAVETINGAVEDMLVSGMPRYTHAQTGISGAVIDPDAPALPFEVFVADLLGWIDEWNTSTDHDVDRLDGLSPLQSWLADPTPLHEVEPQMLWMFTLADDRAHRKITTKGIARGRGRHYVAEWMVGMVGTTVRVRYMPNHDQEIEVFDAKSGVHLGTAVLSDQASPEMIGRVRRARDRKARRLRSDLAAAEKARRARYAAVTSPEPATRLEAMTVAEAEHEIGEYFEAELAQMSRPFLVPLSAPPPDWVSPVDLDAPDATRKTSKP</sequence>
<proteinExistence type="predicted"/>
<keyword evidence="4" id="KW-1185">Reference proteome</keyword>
<dbReference type="PROSITE" id="PS50994">
    <property type="entry name" value="INTEGRASE"/>
    <property type="match status" value="1"/>
</dbReference>
<reference evidence="3 4" key="1">
    <citation type="submission" date="2018-06" db="EMBL/GenBank/DDBJ databases">
        <title>Genomic Encyclopedia of Type Strains, Phase IV (KMG-IV): sequencing the most valuable type-strain genomes for metagenomic binning, comparative biology and taxonomic classification.</title>
        <authorList>
            <person name="Goeker M."/>
        </authorList>
    </citation>
    <scope>NUCLEOTIDE SEQUENCE [LARGE SCALE GENOMIC DNA]</scope>
    <source>
        <strain evidence="3 4">DSM 44599</strain>
    </source>
</reference>
<dbReference type="SUPFAM" id="SSF53098">
    <property type="entry name" value="Ribonuclease H-like"/>
    <property type="match status" value="1"/>
</dbReference>
<name>A0A366D6V6_9NOCA</name>
<accession>A0A366D6V6</accession>
<evidence type="ECO:0000259" key="2">
    <source>
        <dbReference type="PROSITE" id="PS50994"/>
    </source>
</evidence>
<dbReference type="InterPro" id="IPR001584">
    <property type="entry name" value="Integrase_cat-core"/>
</dbReference>
<organism evidence="3 4">
    <name type="scientific">Nocardia puris</name>
    <dbReference type="NCBI Taxonomy" id="208602"/>
    <lineage>
        <taxon>Bacteria</taxon>
        <taxon>Bacillati</taxon>
        <taxon>Actinomycetota</taxon>
        <taxon>Actinomycetes</taxon>
        <taxon>Mycobacteriales</taxon>
        <taxon>Nocardiaceae</taxon>
        <taxon>Nocardia</taxon>
    </lineage>
</organism>
<dbReference type="EMBL" id="QNRE01000015">
    <property type="protein sequence ID" value="RBO85194.1"/>
    <property type="molecule type" value="Genomic_DNA"/>
</dbReference>
<evidence type="ECO:0000256" key="1">
    <source>
        <dbReference type="SAM" id="MobiDB-lite"/>
    </source>
</evidence>
<dbReference type="GO" id="GO:0015074">
    <property type="term" value="P:DNA integration"/>
    <property type="evidence" value="ECO:0007669"/>
    <property type="project" value="InterPro"/>
</dbReference>
<dbReference type="InterPro" id="IPR036397">
    <property type="entry name" value="RNaseH_sf"/>
</dbReference>
<feature type="region of interest" description="Disordered" evidence="1">
    <location>
        <begin position="498"/>
        <end position="519"/>
    </location>
</feature>
<comment type="caution">
    <text evidence="3">The sequence shown here is derived from an EMBL/GenBank/DDBJ whole genome shotgun (WGS) entry which is preliminary data.</text>
</comment>
<dbReference type="InterPro" id="IPR015378">
    <property type="entry name" value="Transposase-like_Mu_C"/>
</dbReference>
<dbReference type="OrthoDB" id="4516419at2"/>
<dbReference type="InterPro" id="IPR012337">
    <property type="entry name" value="RNaseH-like_sf"/>
</dbReference>
<feature type="domain" description="Integrase catalytic" evidence="2">
    <location>
        <begin position="135"/>
        <end position="334"/>
    </location>
</feature>
<gene>
    <name evidence="3" type="ORF">DFR74_11542</name>
</gene>
<protein>
    <submittedName>
        <fullName evidence="3">Putative transposase</fullName>
    </submittedName>
</protein>
<dbReference type="GO" id="GO:0003676">
    <property type="term" value="F:nucleic acid binding"/>
    <property type="evidence" value="ECO:0007669"/>
    <property type="project" value="InterPro"/>
</dbReference>
<evidence type="ECO:0000313" key="4">
    <source>
        <dbReference type="Proteomes" id="UP000252586"/>
    </source>
</evidence>
<evidence type="ECO:0000313" key="3">
    <source>
        <dbReference type="EMBL" id="RBO85194.1"/>
    </source>
</evidence>
<dbReference type="Gene3D" id="3.30.420.10">
    <property type="entry name" value="Ribonuclease H-like superfamily/Ribonuclease H"/>
    <property type="match status" value="1"/>
</dbReference>
<dbReference type="AlphaFoldDB" id="A0A366D6V6"/>